<feature type="transmembrane region" description="Helical" evidence="1">
    <location>
        <begin position="12"/>
        <end position="38"/>
    </location>
</feature>
<dbReference type="Proteomes" id="UP001304515">
    <property type="component" value="Chromosome"/>
</dbReference>
<evidence type="ECO:0000313" key="4">
    <source>
        <dbReference type="Proteomes" id="UP001304515"/>
    </source>
</evidence>
<keyword evidence="1" id="KW-0472">Membrane</keyword>
<gene>
    <name evidence="3" type="ORF">RN605_09165</name>
    <name evidence="2" type="ORF">RN608_01995</name>
</gene>
<evidence type="ECO:0000313" key="2">
    <source>
        <dbReference type="EMBL" id="WNM19464.1"/>
    </source>
</evidence>
<keyword evidence="1" id="KW-0812">Transmembrane</keyword>
<name>A0AA96EY66_9FLAO</name>
<keyword evidence="4" id="KW-1185">Reference proteome</keyword>
<dbReference type="KEGG" id="fcj:RN605_09165"/>
<sequence length="162" mass="19077">MIGYRAYKIKAFSVLEAVFSMVITAIIIGIVFVIFSILSERMLDFKNQNQVISDLNRLTYVINKDLFENEEIVLKNDELLLQSYSGEKVRYLINENYLLRTKNDFKDTFNISNTKIIVDTLENSNKTVVFQRMVFEIFVNEKINKLSFYKKIYSNQLIKSLK</sequence>
<organism evidence="3 4">
    <name type="scientific">Flavobacterium capsici</name>
    <dbReference type="NCBI Taxonomy" id="3075618"/>
    <lineage>
        <taxon>Bacteria</taxon>
        <taxon>Pseudomonadati</taxon>
        <taxon>Bacteroidota</taxon>
        <taxon>Flavobacteriia</taxon>
        <taxon>Flavobacteriales</taxon>
        <taxon>Flavobacteriaceae</taxon>
        <taxon>Flavobacterium</taxon>
    </lineage>
</organism>
<reference evidence="3 4" key="1">
    <citation type="submission" date="2023-09" db="EMBL/GenBank/DDBJ databases">
        <title>Flavobacterium sp. a novel bacteria isolate from Pepper rhizosphere.</title>
        <authorList>
            <person name="Peng Y."/>
            <person name="Lee J."/>
        </authorList>
    </citation>
    <scope>NUCLEOTIDE SEQUENCE [LARGE SCALE GENOMIC DNA]</scope>
    <source>
        <strain evidence="2">PMR2A8</strain>
        <strain evidence="3 4">PMTSA4</strain>
    </source>
</reference>
<dbReference type="AlphaFoldDB" id="A0AA96EY66"/>
<accession>A0AA96EY66</accession>
<dbReference type="EMBL" id="CP134878">
    <property type="protein sequence ID" value="WNM19464.1"/>
    <property type="molecule type" value="Genomic_DNA"/>
</dbReference>
<evidence type="ECO:0000256" key="1">
    <source>
        <dbReference type="SAM" id="Phobius"/>
    </source>
</evidence>
<dbReference type="RefSeq" id="WP_313324356.1">
    <property type="nucleotide sequence ID" value="NZ_CP134878.1"/>
</dbReference>
<dbReference type="EMBL" id="CP134890">
    <property type="protein sequence ID" value="WNM20853.1"/>
    <property type="molecule type" value="Genomic_DNA"/>
</dbReference>
<proteinExistence type="predicted"/>
<protein>
    <submittedName>
        <fullName evidence="3">Uncharacterized protein</fullName>
    </submittedName>
</protein>
<evidence type="ECO:0000313" key="3">
    <source>
        <dbReference type="EMBL" id="WNM20853.1"/>
    </source>
</evidence>
<accession>A0AA96EW07</accession>
<keyword evidence="1" id="KW-1133">Transmembrane helix</keyword>